<accession>A0A453D3I0</accession>
<feature type="compositionally biased region" description="Basic and acidic residues" evidence="1">
    <location>
        <begin position="47"/>
        <end position="59"/>
    </location>
</feature>
<evidence type="ECO:0000313" key="3">
    <source>
        <dbReference type="EnsemblPlants" id="AET2Gv21073200.17"/>
    </source>
</evidence>
<feature type="transmembrane region" description="Helical" evidence="2">
    <location>
        <begin position="203"/>
        <end position="224"/>
    </location>
</feature>
<keyword evidence="2" id="KW-0472">Membrane</keyword>
<organism evidence="3 4">
    <name type="scientific">Aegilops tauschii subsp. strangulata</name>
    <name type="common">Goatgrass</name>
    <dbReference type="NCBI Taxonomy" id="200361"/>
    <lineage>
        <taxon>Eukaryota</taxon>
        <taxon>Viridiplantae</taxon>
        <taxon>Streptophyta</taxon>
        <taxon>Embryophyta</taxon>
        <taxon>Tracheophyta</taxon>
        <taxon>Spermatophyta</taxon>
        <taxon>Magnoliopsida</taxon>
        <taxon>Liliopsida</taxon>
        <taxon>Poales</taxon>
        <taxon>Poaceae</taxon>
        <taxon>BOP clade</taxon>
        <taxon>Pooideae</taxon>
        <taxon>Triticodae</taxon>
        <taxon>Triticeae</taxon>
        <taxon>Triticinae</taxon>
        <taxon>Aegilops</taxon>
    </lineage>
</organism>
<sequence>GNESDACCLSHEGLEPTHATLSLVSSPADLPPPPPPPNPHRRCAPLPERDRGDGSRMRVESLSVAAVGGGRGRDGRRDEGGVAFRGRGGRWARERGEAGRGRRGVPWPEFARRGSRLLYEVLLRRRRDRVSLSTSSSHTHLLLPLVVNACSWLRPSTNRLPLDGHWLLHARTASTATMTKEEGMMWDLRERMKSKMMKSIRSLLCKLEAGILMFVIPILLGHLGNSRVNCQHIRI</sequence>
<keyword evidence="4" id="KW-1185">Reference proteome</keyword>
<feature type="compositionally biased region" description="Pro residues" evidence="1">
    <location>
        <begin position="29"/>
        <end position="38"/>
    </location>
</feature>
<reference evidence="4" key="1">
    <citation type="journal article" date="2014" name="Science">
        <title>Ancient hybridizations among the ancestral genomes of bread wheat.</title>
        <authorList>
            <consortium name="International Wheat Genome Sequencing Consortium,"/>
            <person name="Marcussen T."/>
            <person name="Sandve S.R."/>
            <person name="Heier L."/>
            <person name="Spannagl M."/>
            <person name="Pfeifer M."/>
            <person name="Jakobsen K.S."/>
            <person name="Wulff B.B."/>
            <person name="Steuernagel B."/>
            <person name="Mayer K.F."/>
            <person name="Olsen O.A."/>
        </authorList>
    </citation>
    <scope>NUCLEOTIDE SEQUENCE [LARGE SCALE GENOMIC DNA]</scope>
    <source>
        <strain evidence="4">cv. AL8/78</strain>
    </source>
</reference>
<name>A0A453D3I0_AEGTS</name>
<feature type="region of interest" description="Disordered" evidence="1">
    <location>
        <begin position="23"/>
        <end position="59"/>
    </location>
</feature>
<keyword evidence="2" id="KW-1133">Transmembrane helix</keyword>
<dbReference type="Proteomes" id="UP000015105">
    <property type="component" value="Chromosome 2D"/>
</dbReference>
<protein>
    <submittedName>
        <fullName evidence="3">Uncharacterized protein</fullName>
    </submittedName>
</protein>
<evidence type="ECO:0000313" key="4">
    <source>
        <dbReference type="Proteomes" id="UP000015105"/>
    </source>
</evidence>
<evidence type="ECO:0000256" key="1">
    <source>
        <dbReference type="SAM" id="MobiDB-lite"/>
    </source>
</evidence>
<reference evidence="4" key="2">
    <citation type="journal article" date="2017" name="Nat. Plants">
        <title>The Aegilops tauschii genome reveals multiple impacts of transposons.</title>
        <authorList>
            <person name="Zhao G."/>
            <person name="Zou C."/>
            <person name="Li K."/>
            <person name="Wang K."/>
            <person name="Li T."/>
            <person name="Gao L."/>
            <person name="Zhang X."/>
            <person name="Wang H."/>
            <person name="Yang Z."/>
            <person name="Liu X."/>
            <person name="Jiang W."/>
            <person name="Mao L."/>
            <person name="Kong X."/>
            <person name="Jiao Y."/>
            <person name="Jia J."/>
        </authorList>
    </citation>
    <scope>NUCLEOTIDE SEQUENCE [LARGE SCALE GENOMIC DNA]</scope>
    <source>
        <strain evidence="4">cv. AL8/78</strain>
    </source>
</reference>
<dbReference type="EnsemblPlants" id="AET2Gv21073200.17">
    <property type="protein sequence ID" value="AET2Gv21073200.17"/>
    <property type="gene ID" value="AET2Gv21073200"/>
</dbReference>
<dbReference type="Gramene" id="AET2Gv21073200.17">
    <property type="protein sequence ID" value="AET2Gv21073200.17"/>
    <property type="gene ID" value="AET2Gv21073200"/>
</dbReference>
<dbReference type="AlphaFoldDB" id="A0A453D3I0"/>
<reference evidence="3" key="3">
    <citation type="journal article" date="2017" name="Nature">
        <title>Genome sequence of the progenitor of the wheat D genome Aegilops tauschii.</title>
        <authorList>
            <person name="Luo M.C."/>
            <person name="Gu Y.Q."/>
            <person name="Puiu D."/>
            <person name="Wang H."/>
            <person name="Twardziok S.O."/>
            <person name="Deal K.R."/>
            <person name="Huo N."/>
            <person name="Zhu T."/>
            <person name="Wang L."/>
            <person name="Wang Y."/>
            <person name="McGuire P.E."/>
            <person name="Liu S."/>
            <person name="Long H."/>
            <person name="Ramasamy R.K."/>
            <person name="Rodriguez J.C."/>
            <person name="Van S.L."/>
            <person name="Yuan L."/>
            <person name="Wang Z."/>
            <person name="Xia Z."/>
            <person name="Xiao L."/>
            <person name="Anderson O.D."/>
            <person name="Ouyang S."/>
            <person name="Liang Y."/>
            <person name="Zimin A.V."/>
            <person name="Pertea G."/>
            <person name="Qi P."/>
            <person name="Bennetzen J.L."/>
            <person name="Dai X."/>
            <person name="Dawson M.W."/>
            <person name="Muller H.G."/>
            <person name="Kugler K."/>
            <person name="Rivarola-Duarte L."/>
            <person name="Spannagl M."/>
            <person name="Mayer K.F.X."/>
            <person name="Lu F.H."/>
            <person name="Bevan M.W."/>
            <person name="Leroy P."/>
            <person name="Li P."/>
            <person name="You F.M."/>
            <person name="Sun Q."/>
            <person name="Liu Z."/>
            <person name="Lyons E."/>
            <person name="Wicker T."/>
            <person name="Salzberg S.L."/>
            <person name="Devos K.M."/>
            <person name="Dvorak J."/>
        </authorList>
    </citation>
    <scope>NUCLEOTIDE SEQUENCE [LARGE SCALE GENOMIC DNA]</scope>
    <source>
        <strain evidence="3">cv. AL8/78</strain>
    </source>
</reference>
<reference evidence="3" key="4">
    <citation type="submission" date="2019-03" db="UniProtKB">
        <authorList>
            <consortium name="EnsemblPlants"/>
        </authorList>
    </citation>
    <scope>IDENTIFICATION</scope>
</reference>
<keyword evidence="2" id="KW-0812">Transmembrane</keyword>
<reference evidence="3" key="5">
    <citation type="journal article" date="2021" name="G3 (Bethesda)">
        <title>Aegilops tauschii genome assembly Aet v5.0 features greater sequence contiguity and improved annotation.</title>
        <authorList>
            <person name="Wang L."/>
            <person name="Zhu T."/>
            <person name="Rodriguez J.C."/>
            <person name="Deal K.R."/>
            <person name="Dubcovsky J."/>
            <person name="McGuire P.E."/>
            <person name="Lux T."/>
            <person name="Spannagl M."/>
            <person name="Mayer K.F.X."/>
            <person name="Baldrich P."/>
            <person name="Meyers B.C."/>
            <person name="Huo N."/>
            <person name="Gu Y.Q."/>
            <person name="Zhou H."/>
            <person name="Devos K.M."/>
            <person name="Bennetzen J.L."/>
            <person name="Unver T."/>
            <person name="Budak H."/>
            <person name="Gulick P.J."/>
            <person name="Galiba G."/>
            <person name="Kalapos B."/>
            <person name="Nelson D.R."/>
            <person name="Li P."/>
            <person name="You F.M."/>
            <person name="Luo M.C."/>
            <person name="Dvorak J."/>
        </authorList>
    </citation>
    <scope>NUCLEOTIDE SEQUENCE [LARGE SCALE GENOMIC DNA]</scope>
    <source>
        <strain evidence="3">cv. AL8/78</strain>
    </source>
</reference>
<evidence type="ECO:0000256" key="2">
    <source>
        <dbReference type="SAM" id="Phobius"/>
    </source>
</evidence>
<proteinExistence type="predicted"/>